<evidence type="ECO:0000313" key="1">
    <source>
        <dbReference type="EMBL" id="MDB0853929.1"/>
    </source>
</evidence>
<evidence type="ECO:0000313" key="2">
    <source>
        <dbReference type="Proteomes" id="UP001210999"/>
    </source>
</evidence>
<gene>
    <name evidence="1" type="ORF">PL594_20760</name>
</gene>
<dbReference type="RefSeq" id="WP_216945781.1">
    <property type="nucleotide sequence ID" value="NZ_JAHPXM010000053.1"/>
</dbReference>
<dbReference type="PANTHER" id="PTHR36932">
    <property type="entry name" value="CAPSULAR POLYSACCHARIDE BIOSYNTHESIS PROTEIN"/>
    <property type="match status" value="1"/>
</dbReference>
<protein>
    <submittedName>
        <fullName evidence="1">Phenylacetate--CoA ligase family protein</fullName>
    </submittedName>
</protein>
<comment type="caution">
    <text evidence="1">The sequence shown here is derived from an EMBL/GenBank/DDBJ whole genome shotgun (WGS) entry which is preliminary data.</text>
</comment>
<dbReference type="Proteomes" id="UP001210999">
    <property type="component" value="Unassembled WGS sequence"/>
</dbReference>
<proteinExistence type="predicted"/>
<dbReference type="InterPro" id="IPR053158">
    <property type="entry name" value="CapK_Type1_Caps_Biosynth"/>
</dbReference>
<dbReference type="EMBL" id="JAQKEI010000040">
    <property type="protein sequence ID" value="MDB0853929.1"/>
    <property type="molecule type" value="Genomic_DNA"/>
</dbReference>
<name>A0AAP3K2E6_PHOVU</name>
<dbReference type="GO" id="GO:0016874">
    <property type="term" value="F:ligase activity"/>
    <property type="evidence" value="ECO:0007669"/>
    <property type="project" value="UniProtKB-KW"/>
</dbReference>
<keyword evidence="1" id="KW-0436">Ligase</keyword>
<dbReference type="AlphaFoldDB" id="A0AAP3K2E6"/>
<organism evidence="1 2">
    <name type="scientific">Phocaeicola vulgatus</name>
    <name type="common">Bacteroides vulgatus</name>
    <dbReference type="NCBI Taxonomy" id="821"/>
    <lineage>
        <taxon>Bacteria</taxon>
        <taxon>Pseudomonadati</taxon>
        <taxon>Bacteroidota</taxon>
        <taxon>Bacteroidia</taxon>
        <taxon>Bacteroidales</taxon>
        <taxon>Bacteroidaceae</taxon>
        <taxon>Phocaeicola</taxon>
    </lineage>
</organism>
<sequence length="538" mass="62210">MKKYLKETAKYLLRCPLIISPYVVEIEKMYGMTSDELNRRNEEVFLRIFRNAYRKSPFYHRLYTETGIGLEDIKSLTDMEKLPIITKEMVKKHADEMLVVPKWKLIANHTSGTTGTPLKVYEDWPSIWREQAYFYCYRKRCGFIYGQPLVSLRGNLEKKELYLKVHISNTLYLSSYNINSQTVQTYYDQILKHKPVAIEGYPSSLYSLALMLRDRGLQLHIPLAFTSSESLLDYQRALIETQFGTQVYDHYGTTERTIRLSEALNHNGYYEEPGYSINEYTEDGEITTSLINESFPLIRYKGNDVMELMKLDDSNRQVRVKSIEGRAGTCLIGKDGSQYSGALLTRVFKNITSIDNAQFIQQKQGEVTLNVVVNGGFSQDDMKRLHEEVFAQLGEQNFNIRINQISPQELVYSKRGKFNYIINLINVKRGGVIKRIQGRIEDYIVCKDGTRLKRLDFIMKEATRVKASQLVQERAGKVKVLVIPEEGFGSEDRNRIISALIARVGTDNLDVELIETTMDKLVTTNSSKFKYIINFIRE</sequence>
<accession>A0AAP3K2E6</accession>
<dbReference type="PANTHER" id="PTHR36932:SF1">
    <property type="entry name" value="CAPSULAR POLYSACCHARIDE BIOSYNTHESIS PROTEIN"/>
    <property type="match status" value="1"/>
</dbReference>
<reference evidence="1" key="1">
    <citation type="submission" date="2023-01" db="EMBL/GenBank/DDBJ databases">
        <title>Human gut microbiome strain richness.</title>
        <authorList>
            <person name="Chen-Liaw A."/>
        </authorList>
    </citation>
    <scope>NUCLEOTIDE SEQUENCE</scope>
    <source>
        <strain evidence="1">H9_m1001271B151109d0_201107</strain>
    </source>
</reference>